<accession>A0A4P6Q3A6</accession>
<organism evidence="2 3">
    <name type="scientific">Streptomonospora litoralis</name>
    <dbReference type="NCBI Taxonomy" id="2498135"/>
    <lineage>
        <taxon>Bacteria</taxon>
        <taxon>Bacillati</taxon>
        <taxon>Actinomycetota</taxon>
        <taxon>Actinomycetes</taxon>
        <taxon>Streptosporangiales</taxon>
        <taxon>Nocardiopsidaceae</taxon>
        <taxon>Streptomonospora</taxon>
    </lineage>
</organism>
<keyword evidence="3" id="KW-1185">Reference proteome</keyword>
<proteinExistence type="predicted"/>
<dbReference type="AlphaFoldDB" id="A0A4P6Q3A6"/>
<evidence type="ECO:0000256" key="1">
    <source>
        <dbReference type="SAM" id="MobiDB-lite"/>
    </source>
</evidence>
<protein>
    <submittedName>
        <fullName evidence="2">Uncharacterized protein</fullName>
    </submittedName>
</protein>
<reference evidence="2 3" key="1">
    <citation type="submission" date="2019-02" db="EMBL/GenBank/DDBJ databases">
        <authorList>
            <person name="Khodamoradi S."/>
            <person name="Hahnke R.L."/>
            <person name="Kaempfer P."/>
            <person name="Schumann P."/>
            <person name="Rohde M."/>
            <person name="Steinert M."/>
            <person name="Luzhetskyy A."/>
            <person name="Wink J."/>
            <person name="Ruckert C."/>
        </authorList>
    </citation>
    <scope>NUCLEOTIDE SEQUENCE [LARGE SCALE GENOMIC DNA]</scope>
    <source>
        <strain evidence="2 3">M2</strain>
    </source>
</reference>
<dbReference type="RefSeq" id="WP_165498567.1">
    <property type="nucleotide sequence ID" value="NZ_CP036455.1"/>
</dbReference>
<feature type="compositionally biased region" description="Acidic residues" evidence="1">
    <location>
        <begin position="1"/>
        <end position="14"/>
    </location>
</feature>
<dbReference type="KEGG" id="strr:EKD16_14395"/>
<dbReference type="EMBL" id="CP036455">
    <property type="protein sequence ID" value="QBI54660.1"/>
    <property type="molecule type" value="Genomic_DNA"/>
</dbReference>
<feature type="compositionally biased region" description="Low complexity" evidence="1">
    <location>
        <begin position="24"/>
        <end position="47"/>
    </location>
</feature>
<evidence type="ECO:0000313" key="2">
    <source>
        <dbReference type="EMBL" id="QBI54660.1"/>
    </source>
</evidence>
<gene>
    <name evidence="2" type="ORF">EKD16_14395</name>
</gene>
<evidence type="ECO:0000313" key="3">
    <source>
        <dbReference type="Proteomes" id="UP000292235"/>
    </source>
</evidence>
<name>A0A4P6Q3A6_9ACTN</name>
<dbReference type="Proteomes" id="UP000292235">
    <property type="component" value="Chromosome"/>
</dbReference>
<feature type="compositionally biased region" description="Acidic residues" evidence="1">
    <location>
        <begin position="50"/>
        <end position="67"/>
    </location>
</feature>
<feature type="region of interest" description="Disordered" evidence="1">
    <location>
        <begin position="1"/>
        <end position="74"/>
    </location>
</feature>
<sequence>MRDAADGDSTDDEQGAGAGHRGNDAATPGGPPSGGSDASAGAWSSAEAAREEDAEEDIWVPDEDFDGVDPCAGS</sequence>